<keyword evidence="10" id="KW-1185">Reference proteome</keyword>
<dbReference type="Pfam" id="PF00135">
    <property type="entry name" value="COesterase"/>
    <property type="match status" value="1"/>
</dbReference>
<accession>A0A0C9QXF7</accession>
<feature type="domain" description="Carboxylesterase type B" evidence="8">
    <location>
        <begin position="22"/>
        <end position="551"/>
    </location>
</feature>
<evidence type="ECO:0000256" key="7">
    <source>
        <dbReference type="SAM" id="Phobius"/>
    </source>
</evidence>
<evidence type="ECO:0000256" key="4">
    <source>
        <dbReference type="ARBA" id="ARBA00023157"/>
    </source>
</evidence>
<keyword evidence="6" id="KW-0732">Signal</keyword>
<keyword evidence="4" id="KW-1015">Disulfide bond</keyword>
<keyword evidence="5" id="KW-0325">Glycoprotein</keyword>
<dbReference type="InterPro" id="IPR002018">
    <property type="entry name" value="CarbesteraseB"/>
</dbReference>
<dbReference type="InterPro" id="IPR019819">
    <property type="entry name" value="Carboxylesterase_B_CS"/>
</dbReference>
<dbReference type="PROSITE" id="PS00122">
    <property type="entry name" value="CARBOXYLESTERASE_B_1"/>
    <property type="match status" value="1"/>
</dbReference>
<keyword evidence="7" id="KW-0472">Membrane</keyword>
<evidence type="ECO:0000256" key="3">
    <source>
        <dbReference type="ARBA" id="ARBA00022801"/>
    </source>
</evidence>
<keyword evidence="2" id="KW-0719">Serine esterase</keyword>
<evidence type="ECO:0000256" key="6">
    <source>
        <dbReference type="RuleBase" id="RU361235"/>
    </source>
</evidence>
<dbReference type="EC" id="3.1.1.-" evidence="6"/>
<keyword evidence="7" id="KW-0812">Transmembrane</keyword>
<dbReference type="InterPro" id="IPR019826">
    <property type="entry name" value="Carboxylesterase_B_AS"/>
</dbReference>
<dbReference type="GO" id="GO:0052689">
    <property type="term" value="F:carboxylic ester hydrolase activity"/>
    <property type="evidence" value="ECO:0007669"/>
    <property type="project" value="UniProtKB-KW"/>
</dbReference>
<keyword evidence="3 6" id="KW-0378">Hydrolase</keyword>
<organism evidence="9">
    <name type="scientific">Fopius arisanus</name>
    <dbReference type="NCBI Taxonomy" id="64838"/>
    <lineage>
        <taxon>Eukaryota</taxon>
        <taxon>Metazoa</taxon>
        <taxon>Ecdysozoa</taxon>
        <taxon>Arthropoda</taxon>
        <taxon>Hexapoda</taxon>
        <taxon>Insecta</taxon>
        <taxon>Pterygota</taxon>
        <taxon>Neoptera</taxon>
        <taxon>Endopterygota</taxon>
        <taxon>Hymenoptera</taxon>
        <taxon>Apocrita</taxon>
        <taxon>Ichneumonoidea</taxon>
        <taxon>Braconidae</taxon>
        <taxon>Opiinae</taxon>
        <taxon>Fopius</taxon>
    </lineage>
</organism>
<dbReference type="AlphaFoldDB" id="A0A0C9QXF7"/>
<accession>A0A9R1T1L0</accession>
<evidence type="ECO:0000256" key="2">
    <source>
        <dbReference type="ARBA" id="ARBA00022487"/>
    </source>
</evidence>
<proteinExistence type="inferred from homology"/>
<dbReference type="InterPro" id="IPR029058">
    <property type="entry name" value="AB_hydrolase_fold"/>
</dbReference>
<sequence length="594" mass="66738">MKRLLVSISLLLLWTCLILAGPRVKIRNGRLEGSIMRSRKGRDIFAFRGIPYARPPVGELRFEPPQPAASWKGIRSAQDDGNICPQQEYMHIAARMIGSEDCLYLNVFTPELPGVSKKNIYPVLVWIHGGGWFVGSGSSKLYGPQYLLDYEIILVTLNYRLGPLGLLSTGDDVIPGNFAFKDQVLALHWVQENIAAFGGDPGRVTIAGDSAGGTSVHYLMLSRLARGLFHQAIAESGSAVNNWAYNPPNLSRNKTHRLAKELGCPVTTSQKIRDCLSKINASVINGQTAGWPVINGFPFLKFRPVLESNKSGAFLIDTAEELMKHGEFSDVPWLLGVNAQEGSIFTIGLYLSPDQRELKRFNDNFFDLAPILLQLDPACPKDDLKTICQKLRHYYLKNKIIDESNRRSFIDMMSDGQIKLASAMAAKLYQKIAKSSVYFYHFEYAGNVSFSPSDPKRPHGASHGDEVLYLFPHDEGLPEFVRSERDFEMVDVMTTLWTNFVISGKPYLENAPESFVEWAPVQSDAIETFMIESPTSSRMSQYFFKNMTNIWSSLPCRAGFLYAKSGLRPQYDHKLSNALYLLLIALTFMYYMIN</sequence>
<feature type="signal peptide" evidence="6">
    <location>
        <begin position="1"/>
        <end position="20"/>
    </location>
</feature>
<dbReference type="ESTHER" id="9hyme-a0a0c9qxf7">
    <property type="family name" value="Carb_B_Arthropoda"/>
</dbReference>
<dbReference type="PANTHER" id="PTHR11559">
    <property type="entry name" value="CARBOXYLESTERASE"/>
    <property type="match status" value="1"/>
</dbReference>
<evidence type="ECO:0000256" key="5">
    <source>
        <dbReference type="ARBA" id="ARBA00023180"/>
    </source>
</evidence>
<name>A0A0C9QXF7_9HYME</name>
<reference evidence="9" key="1">
    <citation type="submission" date="2015-01" db="EMBL/GenBank/DDBJ databases">
        <title>Transcriptome Assembly of Fopius arisanus.</title>
        <authorList>
            <person name="Geib S."/>
        </authorList>
    </citation>
    <scope>NUCLEOTIDE SEQUENCE</scope>
</reference>
<evidence type="ECO:0000313" key="9">
    <source>
        <dbReference type="EMBL" id="JAG78236.1"/>
    </source>
</evidence>
<dbReference type="OrthoDB" id="19653at2759"/>
<dbReference type="RefSeq" id="XP_011301179.1">
    <property type="nucleotide sequence ID" value="XM_011302877.1"/>
</dbReference>
<dbReference type="SUPFAM" id="SSF53474">
    <property type="entry name" value="alpha/beta-Hydrolases"/>
    <property type="match status" value="1"/>
</dbReference>
<feature type="transmembrane region" description="Helical" evidence="7">
    <location>
        <begin position="575"/>
        <end position="593"/>
    </location>
</feature>
<dbReference type="Proteomes" id="UP000694866">
    <property type="component" value="Unplaced"/>
</dbReference>
<dbReference type="EMBL" id="GBYB01008469">
    <property type="protein sequence ID" value="JAG78236.1"/>
    <property type="molecule type" value="Transcribed_RNA"/>
</dbReference>
<dbReference type="Gene3D" id="3.40.50.1820">
    <property type="entry name" value="alpha/beta hydrolase"/>
    <property type="match status" value="1"/>
</dbReference>
<reference evidence="11" key="2">
    <citation type="submission" date="2025-04" db="UniProtKB">
        <authorList>
            <consortium name="RefSeq"/>
        </authorList>
    </citation>
    <scope>IDENTIFICATION</scope>
    <source>
        <strain evidence="11">USDA-PBARC FA_bdor</strain>
        <tissue evidence="11">Whole organism</tissue>
    </source>
</reference>
<comment type="similarity">
    <text evidence="1 6">Belongs to the type-B carboxylesterase/lipase family.</text>
</comment>
<evidence type="ECO:0000313" key="10">
    <source>
        <dbReference type="Proteomes" id="UP000694866"/>
    </source>
</evidence>
<evidence type="ECO:0000313" key="11">
    <source>
        <dbReference type="RefSeq" id="XP_011301179.1"/>
    </source>
</evidence>
<protein>
    <recommendedName>
        <fullName evidence="6">Carboxylic ester hydrolase</fullName>
        <ecNumber evidence="6">3.1.1.-</ecNumber>
    </recommendedName>
</protein>
<evidence type="ECO:0000259" key="8">
    <source>
        <dbReference type="Pfam" id="PF00135"/>
    </source>
</evidence>
<dbReference type="KEGG" id="fas:105265411"/>
<keyword evidence="7" id="KW-1133">Transmembrane helix</keyword>
<dbReference type="PROSITE" id="PS00941">
    <property type="entry name" value="CARBOXYLESTERASE_B_2"/>
    <property type="match status" value="1"/>
</dbReference>
<dbReference type="InterPro" id="IPR050309">
    <property type="entry name" value="Type-B_Carboxylest/Lipase"/>
</dbReference>
<evidence type="ECO:0000256" key="1">
    <source>
        <dbReference type="ARBA" id="ARBA00005964"/>
    </source>
</evidence>
<dbReference type="GeneID" id="105265411"/>
<feature type="chain" id="PRO_5044513670" description="Carboxylic ester hydrolase" evidence="6">
    <location>
        <begin position="21"/>
        <end position="594"/>
    </location>
</feature>
<gene>
    <name evidence="9" type="primary">ESTF_0</name>
    <name evidence="11" type="synonym">LOC105265411</name>
    <name evidence="9" type="ORF">g.15772</name>
</gene>